<evidence type="ECO:0000256" key="5">
    <source>
        <dbReference type="ARBA" id="ARBA00035321"/>
    </source>
</evidence>
<evidence type="ECO:0000313" key="7">
    <source>
        <dbReference type="Proteomes" id="UP001488838"/>
    </source>
</evidence>
<keyword evidence="7" id="KW-1185">Reference proteome</keyword>
<dbReference type="GO" id="GO:0003723">
    <property type="term" value="F:RNA binding"/>
    <property type="evidence" value="ECO:0007669"/>
    <property type="project" value="TreeGrafter"/>
</dbReference>
<dbReference type="AlphaFoldDB" id="A0AAW0HRM1"/>
<protein>
    <recommendedName>
        <fullName evidence="4">Large ribosomal subunit protein eL13</fullName>
    </recommendedName>
    <alternativeName>
        <fullName evidence="5">60S ribosomal protein L13</fullName>
    </alternativeName>
</protein>
<evidence type="ECO:0000256" key="1">
    <source>
        <dbReference type="ARBA" id="ARBA00005640"/>
    </source>
</evidence>
<dbReference type="Proteomes" id="UP001488838">
    <property type="component" value="Unassembled WGS sequence"/>
</dbReference>
<gene>
    <name evidence="6" type="ORF">U0070_023003</name>
</gene>
<evidence type="ECO:0000256" key="4">
    <source>
        <dbReference type="ARBA" id="ARBA00035216"/>
    </source>
</evidence>
<accession>A0AAW0HRM1</accession>
<dbReference type="PANTHER" id="PTHR11722:SF0">
    <property type="entry name" value="LARGE RIBOSOMAL SUBUNIT PROTEIN EL13"/>
    <property type="match status" value="1"/>
</dbReference>
<dbReference type="GO" id="GO:0022625">
    <property type="term" value="C:cytosolic large ribosomal subunit"/>
    <property type="evidence" value="ECO:0007669"/>
    <property type="project" value="TreeGrafter"/>
</dbReference>
<keyword evidence="3" id="KW-0687">Ribonucleoprotein</keyword>
<reference evidence="6 7" key="1">
    <citation type="journal article" date="2023" name="bioRxiv">
        <title>Conserved and derived expression patterns and positive selection on dental genes reveal complex evolutionary context of ever-growing rodent molars.</title>
        <authorList>
            <person name="Calamari Z.T."/>
            <person name="Song A."/>
            <person name="Cohen E."/>
            <person name="Akter M."/>
            <person name="Roy R.D."/>
            <person name="Hallikas O."/>
            <person name="Christensen M.M."/>
            <person name="Li P."/>
            <person name="Marangoni P."/>
            <person name="Jernvall J."/>
            <person name="Klein O.D."/>
        </authorList>
    </citation>
    <scope>NUCLEOTIDE SEQUENCE [LARGE SCALE GENOMIC DNA]</scope>
    <source>
        <strain evidence="6">V071</strain>
    </source>
</reference>
<evidence type="ECO:0000256" key="3">
    <source>
        <dbReference type="ARBA" id="ARBA00023274"/>
    </source>
</evidence>
<dbReference type="InterPro" id="IPR001380">
    <property type="entry name" value="Ribosomal_eL13"/>
</dbReference>
<feature type="non-terminal residue" evidence="6">
    <location>
        <position position="1"/>
    </location>
</feature>
<comment type="caution">
    <text evidence="6">The sequence shown here is derived from an EMBL/GenBank/DDBJ whole genome shotgun (WGS) entry which is preliminary data.</text>
</comment>
<keyword evidence="2" id="KW-0689">Ribosomal protein</keyword>
<dbReference type="GO" id="GO:0003735">
    <property type="term" value="F:structural constituent of ribosome"/>
    <property type="evidence" value="ECO:0007669"/>
    <property type="project" value="InterPro"/>
</dbReference>
<dbReference type="Gene3D" id="1.20.5.110">
    <property type="match status" value="1"/>
</dbReference>
<dbReference type="EMBL" id="JBBHLL010000363">
    <property type="protein sequence ID" value="KAK7804737.1"/>
    <property type="molecule type" value="Genomic_DNA"/>
</dbReference>
<name>A0AAW0HRM1_MYOGA</name>
<dbReference type="Pfam" id="PF01294">
    <property type="entry name" value="Ribosomal_L13e"/>
    <property type="match status" value="1"/>
</dbReference>
<comment type="similarity">
    <text evidence="1">Belongs to the eukaryotic ribosomal protein eL13 family.</text>
</comment>
<dbReference type="GO" id="GO:0006412">
    <property type="term" value="P:translation"/>
    <property type="evidence" value="ECO:0007669"/>
    <property type="project" value="InterPro"/>
</dbReference>
<organism evidence="6 7">
    <name type="scientific">Myodes glareolus</name>
    <name type="common">Bank vole</name>
    <name type="synonym">Clethrionomys glareolus</name>
    <dbReference type="NCBI Taxonomy" id="447135"/>
    <lineage>
        <taxon>Eukaryota</taxon>
        <taxon>Metazoa</taxon>
        <taxon>Chordata</taxon>
        <taxon>Craniata</taxon>
        <taxon>Vertebrata</taxon>
        <taxon>Euteleostomi</taxon>
        <taxon>Mammalia</taxon>
        <taxon>Eutheria</taxon>
        <taxon>Euarchontoglires</taxon>
        <taxon>Glires</taxon>
        <taxon>Rodentia</taxon>
        <taxon>Myomorpha</taxon>
        <taxon>Muroidea</taxon>
        <taxon>Cricetidae</taxon>
        <taxon>Arvicolinae</taxon>
        <taxon>Myodes</taxon>
    </lineage>
</organism>
<proteinExistence type="inferred from homology"/>
<evidence type="ECO:0000256" key="2">
    <source>
        <dbReference type="ARBA" id="ARBA00022980"/>
    </source>
</evidence>
<sequence length="167" mass="18319">YVDTWFNQPTRKIRRSKVRQAKAWSGPCPLPHWDSIRPIVRKPSAPKKGGSSAEDLKLATQLTRPVMPIHSVYKKAGANAIPAEKNFQANAQLFGIRAKRVKEAGPQDAEKKKCVWGGGQPGLGPDWLQLQKKLLALICLCCNLTDTLSSTHISVLKPKNLGSGQTS</sequence>
<dbReference type="PANTHER" id="PTHR11722">
    <property type="entry name" value="60S RIBOSOMAL PROTEIN L13"/>
    <property type="match status" value="1"/>
</dbReference>
<evidence type="ECO:0000313" key="6">
    <source>
        <dbReference type="EMBL" id="KAK7804737.1"/>
    </source>
</evidence>